<accession>A0A940SL17</accession>
<dbReference type="SUPFAM" id="SSF48452">
    <property type="entry name" value="TPR-like"/>
    <property type="match status" value="1"/>
</dbReference>
<dbReference type="InterPro" id="IPR011990">
    <property type="entry name" value="TPR-like_helical_dom_sf"/>
</dbReference>
<evidence type="ECO:0000256" key="1">
    <source>
        <dbReference type="SAM" id="Coils"/>
    </source>
</evidence>
<name>A0A940SL17_9BACI</name>
<dbReference type="SMART" id="SM00530">
    <property type="entry name" value="HTH_XRE"/>
    <property type="match status" value="1"/>
</dbReference>
<feature type="coiled-coil region" evidence="1">
    <location>
        <begin position="58"/>
        <end position="97"/>
    </location>
</feature>
<dbReference type="InterPro" id="IPR001387">
    <property type="entry name" value="Cro/C1-type_HTH"/>
</dbReference>
<dbReference type="Gene3D" id="1.10.260.40">
    <property type="entry name" value="lambda repressor-like DNA-binding domains"/>
    <property type="match status" value="1"/>
</dbReference>
<evidence type="ECO:0000313" key="3">
    <source>
        <dbReference type="EMBL" id="MBP0727021.1"/>
    </source>
</evidence>
<dbReference type="Gene3D" id="1.25.40.10">
    <property type="entry name" value="Tetratricopeptide repeat domain"/>
    <property type="match status" value="1"/>
</dbReference>
<dbReference type="Proteomes" id="UP000682134">
    <property type="component" value="Unassembled WGS sequence"/>
</dbReference>
<dbReference type="AlphaFoldDB" id="A0A940SL17"/>
<dbReference type="EMBL" id="JAGIYQ010000017">
    <property type="protein sequence ID" value="MBP0727021.1"/>
    <property type="molecule type" value="Genomic_DNA"/>
</dbReference>
<gene>
    <name evidence="3" type="ORF">J5Y03_17825</name>
</gene>
<protein>
    <submittedName>
        <fullName evidence="3">Helix-turn-helix transcriptional regulator</fullName>
    </submittedName>
</protein>
<evidence type="ECO:0000259" key="2">
    <source>
        <dbReference type="PROSITE" id="PS50943"/>
    </source>
</evidence>
<dbReference type="GO" id="GO:0003677">
    <property type="term" value="F:DNA binding"/>
    <property type="evidence" value="ECO:0007669"/>
    <property type="project" value="InterPro"/>
</dbReference>
<comment type="caution">
    <text evidence="3">The sequence shown here is derived from an EMBL/GenBank/DDBJ whole genome shotgun (WGS) entry which is preliminary data.</text>
</comment>
<proteinExistence type="predicted"/>
<evidence type="ECO:0000313" key="4">
    <source>
        <dbReference type="Proteomes" id="UP000682134"/>
    </source>
</evidence>
<dbReference type="PROSITE" id="PS50943">
    <property type="entry name" value="HTH_CROC1"/>
    <property type="match status" value="1"/>
</dbReference>
<dbReference type="InterPro" id="IPR010982">
    <property type="entry name" value="Lambda_DNA-bd_dom_sf"/>
</dbReference>
<dbReference type="CDD" id="cd00093">
    <property type="entry name" value="HTH_XRE"/>
    <property type="match status" value="1"/>
</dbReference>
<keyword evidence="1" id="KW-0175">Coiled coil</keyword>
<dbReference type="RefSeq" id="WP_209407359.1">
    <property type="nucleotide sequence ID" value="NZ_JAGIYQ010000017.1"/>
</dbReference>
<feature type="domain" description="HTH cro/C1-type" evidence="2">
    <location>
        <begin position="8"/>
        <end position="62"/>
    </location>
</feature>
<reference evidence="3" key="1">
    <citation type="submission" date="2021-04" db="EMBL/GenBank/DDBJ databases">
        <title>Genome seq and assembly of Bacillus sp.</title>
        <authorList>
            <person name="Chhetri G."/>
        </authorList>
    </citation>
    <scope>NUCLEOTIDE SEQUENCE</scope>
    <source>
        <strain evidence="3">RG28</strain>
    </source>
</reference>
<organism evidence="3 4">
    <name type="scientific">Gottfriedia endophytica</name>
    <dbReference type="NCBI Taxonomy" id="2820819"/>
    <lineage>
        <taxon>Bacteria</taxon>
        <taxon>Bacillati</taxon>
        <taxon>Bacillota</taxon>
        <taxon>Bacilli</taxon>
        <taxon>Bacillales</taxon>
        <taxon>Bacillaceae</taxon>
        <taxon>Gottfriedia</taxon>
    </lineage>
</organism>
<sequence length="414" mass="49589">MFDKGSIIQYFRQKKGLTQEELGHGICSKTHLSKIERGLTEVSDETITLLCNRMGFSMEEELEKLENVQKLIESLQKQLTHQDKQKALNIIEELNNEDFKYIQPLNIRYILLKARYYLVIDEVDLCKEILFSRTFRNQKIPQPEEDLLNHTLGIYYIKKNEVHTALIYLKKVSLELYRNPEVHYHLALAYHMCEGFISAYYHLQKAKEFFIFTNNYHRILDTESLLLMITEDEGHLEFSEVQMRYDNLLDIADKIKDEGRQVYLLHNFAYQLYRHGMHQTAVIYYQKAMKVNKTNKFNYLNSFFGYMRCVYDGKLEDEQTIISIIKEGLEEATSSKQLLFIHFFKLYFYKVSNETSNYYSYLEVSLIPYLYEIKHKTYFDYFIKDLIQFYILNDDSNKLLQFSKNYSIKISMEE</sequence>
<dbReference type="Pfam" id="PF01381">
    <property type="entry name" value="HTH_3"/>
    <property type="match status" value="1"/>
</dbReference>
<dbReference type="SUPFAM" id="SSF47413">
    <property type="entry name" value="lambda repressor-like DNA-binding domains"/>
    <property type="match status" value="1"/>
</dbReference>
<keyword evidence="4" id="KW-1185">Reference proteome</keyword>